<dbReference type="OrthoDB" id="337660at2759"/>
<dbReference type="Pfam" id="PF00022">
    <property type="entry name" value="Actin"/>
    <property type="match status" value="1"/>
</dbReference>
<dbReference type="Gene3D" id="3.30.420.40">
    <property type="match status" value="2"/>
</dbReference>
<gene>
    <name evidence="2" type="ORF">AC631_02428</name>
</gene>
<dbReference type="EMBL" id="LMYN01000042">
    <property type="protein sequence ID" value="KSA01820.1"/>
    <property type="molecule type" value="Genomic_DNA"/>
</dbReference>
<evidence type="ECO:0000256" key="1">
    <source>
        <dbReference type="RuleBase" id="RU000487"/>
    </source>
</evidence>
<name>A0A0V1Q0B1_9ASCO</name>
<protein>
    <recommendedName>
        <fullName evidence="4">Actin-like protein ARP6</fullName>
    </recommendedName>
</protein>
<accession>A0A0V1Q0B1</accession>
<evidence type="ECO:0008006" key="4">
    <source>
        <dbReference type="Google" id="ProtNLM"/>
    </source>
</evidence>
<dbReference type="SMART" id="SM00268">
    <property type="entry name" value="ACTIN"/>
    <property type="match status" value="1"/>
</dbReference>
<dbReference type="Proteomes" id="UP000054251">
    <property type="component" value="Unassembled WGS sequence"/>
</dbReference>
<dbReference type="Gene3D" id="3.90.640.10">
    <property type="entry name" value="Actin, Chain A, domain 4"/>
    <property type="match status" value="1"/>
</dbReference>
<dbReference type="PANTHER" id="PTHR11937">
    <property type="entry name" value="ACTIN"/>
    <property type="match status" value="1"/>
</dbReference>
<dbReference type="SUPFAM" id="SSF53067">
    <property type="entry name" value="Actin-like ATPase domain"/>
    <property type="match status" value="2"/>
</dbReference>
<organism evidence="2 3">
    <name type="scientific">Debaryomyces fabryi</name>
    <dbReference type="NCBI Taxonomy" id="58627"/>
    <lineage>
        <taxon>Eukaryota</taxon>
        <taxon>Fungi</taxon>
        <taxon>Dikarya</taxon>
        <taxon>Ascomycota</taxon>
        <taxon>Saccharomycotina</taxon>
        <taxon>Pichiomycetes</taxon>
        <taxon>Debaryomycetaceae</taxon>
        <taxon>Debaryomyces</taxon>
    </lineage>
</organism>
<keyword evidence="3" id="KW-1185">Reference proteome</keyword>
<dbReference type="AlphaFoldDB" id="A0A0V1Q0B1"/>
<evidence type="ECO:0000313" key="3">
    <source>
        <dbReference type="Proteomes" id="UP000054251"/>
    </source>
</evidence>
<sequence length="400" mass="45144">MARSGNEYYPVILDINSTFIRAGFAGDALPLETIKSVDQNDQSTLNKVPPYYDLNDASMTSEQLDMVMSCMFSSNPVIKQVSEIYTKDSSHTRHSKSISGNNLQLKLSDIFINHLLVSPPRTKIIIVDSGYSILEKSRISKILLFKIGVKSIIWTPESTLHVIGANSINGLVVNVQWDSLLLNSIIDLRIISHLEQFDKFNGNTLHYKIIEKLLELEDEDVNTLLKNTNLFDIIENFIANAVYVRSIDDKDDDSRLFQISEGINIPNRLRYEVVESLFFEEDNLSQLIASNVIKLPIDLRPILLENIIITGEMSNIPGFKSRLIREVRNLVTGIVSCKITLGLWAGCSLYCSTTLVRQNEEVWKSQEITKETLTKSISPDGIYLTNIPDAFNSLYKNSST</sequence>
<dbReference type="RefSeq" id="XP_015467922.1">
    <property type="nucleotide sequence ID" value="XM_015611258.1"/>
</dbReference>
<comment type="similarity">
    <text evidence="1">Belongs to the actin family.</text>
</comment>
<dbReference type="InterPro" id="IPR043129">
    <property type="entry name" value="ATPase_NBD"/>
</dbReference>
<proteinExistence type="inferred from homology"/>
<dbReference type="GeneID" id="26839437"/>
<comment type="caution">
    <text evidence="2">The sequence shown here is derived from an EMBL/GenBank/DDBJ whole genome shotgun (WGS) entry which is preliminary data.</text>
</comment>
<evidence type="ECO:0000313" key="2">
    <source>
        <dbReference type="EMBL" id="KSA01820.1"/>
    </source>
</evidence>
<reference evidence="2 3" key="1">
    <citation type="submission" date="2015-11" db="EMBL/GenBank/DDBJ databases">
        <title>The genome of Debaryomyces fabryi.</title>
        <authorList>
            <person name="Tafer H."/>
            <person name="Lopandic K."/>
        </authorList>
    </citation>
    <scope>NUCLEOTIDE SEQUENCE [LARGE SCALE GENOMIC DNA]</scope>
    <source>
        <strain evidence="2 3">CBS 789</strain>
    </source>
</reference>
<dbReference type="InterPro" id="IPR004000">
    <property type="entry name" value="Actin"/>
</dbReference>